<dbReference type="Proteomes" id="UP000183190">
    <property type="component" value="Unassembled WGS sequence"/>
</dbReference>
<dbReference type="EMBL" id="FNWV01000016">
    <property type="protein sequence ID" value="SEH84123.1"/>
    <property type="molecule type" value="Genomic_DNA"/>
</dbReference>
<keyword evidence="1" id="KW-0472">Membrane</keyword>
<dbReference type="RefSeq" id="WP_074718824.1">
    <property type="nucleotide sequence ID" value="NZ_FNWV01000016.1"/>
</dbReference>
<sequence length="113" mass="12685">MNRKEKIIKYVKTLSAVIWIILFLFLIGNRNYMSASAIAEYSPKNQILSALAMIMLYAFKTVSIIFPYKVLQITVGMKFSIIPALFINLAGSAVSFAVGYLMGRFYGTEAVKK</sequence>
<keyword evidence="1" id="KW-1133">Transmembrane helix</keyword>
<evidence type="ECO:0000256" key="1">
    <source>
        <dbReference type="SAM" id="Phobius"/>
    </source>
</evidence>
<protein>
    <recommendedName>
        <fullName evidence="4">TVP38/TMEM64 family membrane protein</fullName>
    </recommendedName>
</protein>
<proteinExistence type="predicted"/>
<organism evidence="2 3">
    <name type="scientific">Ruminococcus flavefaciens</name>
    <dbReference type="NCBI Taxonomy" id="1265"/>
    <lineage>
        <taxon>Bacteria</taxon>
        <taxon>Bacillati</taxon>
        <taxon>Bacillota</taxon>
        <taxon>Clostridia</taxon>
        <taxon>Eubacteriales</taxon>
        <taxon>Oscillospiraceae</taxon>
        <taxon>Ruminococcus</taxon>
    </lineage>
</organism>
<keyword evidence="1" id="KW-0812">Transmembrane</keyword>
<feature type="transmembrane region" description="Helical" evidence="1">
    <location>
        <begin position="80"/>
        <end position="103"/>
    </location>
</feature>
<evidence type="ECO:0000313" key="2">
    <source>
        <dbReference type="EMBL" id="SEH84123.1"/>
    </source>
</evidence>
<dbReference type="AlphaFoldDB" id="A0A1H6L6L3"/>
<feature type="transmembrane region" description="Helical" evidence="1">
    <location>
        <begin position="47"/>
        <end position="68"/>
    </location>
</feature>
<name>A0A1H6L6L3_RUMFL</name>
<reference evidence="2 3" key="1">
    <citation type="submission" date="2016-10" db="EMBL/GenBank/DDBJ databases">
        <authorList>
            <person name="de Groot N.N."/>
        </authorList>
    </citation>
    <scope>NUCLEOTIDE SEQUENCE [LARGE SCALE GENOMIC DNA]</scope>
    <source>
        <strain evidence="2 3">YAD2003</strain>
    </source>
</reference>
<gene>
    <name evidence="2" type="ORF">SAMN02910265_02990</name>
</gene>
<accession>A0A1H6L6L3</accession>
<feature type="transmembrane region" description="Helical" evidence="1">
    <location>
        <begin position="7"/>
        <end position="27"/>
    </location>
</feature>
<evidence type="ECO:0008006" key="4">
    <source>
        <dbReference type="Google" id="ProtNLM"/>
    </source>
</evidence>
<evidence type="ECO:0000313" key="3">
    <source>
        <dbReference type="Proteomes" id="UP000183190"/>
    </source>
</evidence>
<dbReference type="OrthoDB" id="9812980at2"/>